<dbReference type="Proteomes" id="UP000275408">
    <property type="component" value="Unassembled WGS sequence"/>
</dbReference>
<gene>
    <name evidence="1" type="ORF">pdam_00021071</name>
</gene>
<evidence type="ECO:0000313" key="1">
    <source>
        <dbReference type="EMBL" id="RMX43875.1"/>
    </source>
</evidence>
<keyword evidence="2" id="KW-1185">Reference proteome</keyword>
<dbReference type="EMBL" id="RCHS01003103">
    <property type="protein sequence ID" value="RMX43875.1"/>
    <property type="molecule type" value="Genomic_DNA"/>
</dbReference>
<organism evidence="1 2">
    <name type="scientific">Pocillopora damicornis</name>
    <name type="common">Cauliflower coral</name>
    <name type="synonym">Millepora damicornis</name>
    <dbReference type="NCBI Taxonomy" id="46731"/>
    <lineage>
        <taxon>Eukaryota</taxon>
        <taxon>Metazoa</taxon>
        <taxon>Cnidaria</taxon>
        <taxon>Anthozoa</taxon>
        <taxon>Hexacorallia</taxon>
        <taxon>Scleractinia</taxon>
        <taxon>Astrocoeniina</taxon>
        <taxon>Pocilloporidae</taxon>
        <taxon>Pocillopora</taxon>
    </lineage>
</organism>
<feature type="non-terminal residue" evidence="1">
    <location>
        <position position="1"/>
    </location>
</feature>
<name>A0A3M6TR35_POCDA</name>
<evidence type="ECO:0000313" key="2">
    <source>
        <dbReference type="Proteomes" id="UP000275408"/>
    </source>
</evidence>
<sequence>LKVEHGIDHKKRRGYYVAGAPNDVSYKNNTHIKGIPIHYFPKDVAVWPKWTRLDRRHQGDFTLQCRQPHALYRLRRRLLQTHTTSQFRGR</sequence>
<reference evidence="1 2" key="1">
    <citation type="journal article" date="2018" name="Sci. Rep.">
        <title>Comparative analysis of the Pocillopora damicornis genome highlights role of immune system in coral evolution.</title>
        <authorList>
            <person name="Cunning R."/>
            <person name="Bay R.A."/>
            <person name="Gillette P."/>
            <person name="Baker A.C."/>
            <person name="Traylor-Knowles N."/>
        </authorList>
    </citation>
    <scope>NUCLEOTIDE SEQUENCE [LARGE SCALE GENOMIC DNA]</scope>
    <source>
        <strain evidence="1">RSMAS</strain>
        <tissue evidence="1">Whole animal</tissue>
    </source>
</reference>
<dbReference type="AlphaFoldDB" id="A0A3M6TR35"/>
<accession>A0A3M6TR35</accession>
<protein>
    <submittedName>
        <fullName evidence="1">Uncharacterized protein</fullName>
    </submittedName>
</protein>
<feature type="non-terminal residue" evidence="1">
    <location>
        <position position="90"/>
    </location>
</feature>
<comment type="caution">
    <text evidence="1">The sequence shown here is derived from an EMBL/GenBank/DDBJ whole genome shotgun (WGS) entry which is preliminary data.</text>
</comment>
<proteinExistence type="predicted"/>